<feature type="region of interest" description="Disordered" evidence="2">
    <location>
        <begin position="60"/>
        <end position="139"/>
    </location>
</feature>
<dbReference type="NCBIfam" id="TIGR03715">
    <property type="entry name" value="KxYKxGKxW"/>
    <property type="match status" value="1"/>
</dbReference>
<gene>
    <name evidence="4" type="ORF">IWT140_00429</name>
</gene>
<feature type="compositionally biased region" description="Low complexity" evidence="2">
    <location>
        <begin position="714"/>
        <end position="726"/>
    </location>
</feature>
<dbReference type="SUPFAM" id="SSF49299">
    <property type="entry name" value="PKD domain"/>
    <property type="match status" value="1"/>
</dbReference>
<keyword evidence="3" id="KW-0812">Transmembrane</keyword>
<feature type="region of interest" description="Disordered" evidence="2">
    <location>
        <begin position="153"/>
        <end position="176"/>
    </location>
</feature>
<dbReference type="AlphaFoldDB" id="A0A1Z5IN20"/>
<evidence type="ECO:0000256" key="2">
    <source>
        <dbReference type="SAM" id="MobiDB-lite"/>
    </source>
</evidence>
<keyword evidence="3" id="KW-1133">Transmembrane helix</keyword>
<dbReference type="InterPro" id="IPR022263">
    <property type="entry name" value="KxYKxGKxW"/>
</dbReference>
<accession>A0A1Z5IN20</accession>
<keyword evidence="3" id="KW-0472">Membrane</keyword>
<name>A0A1Z5IN20_9LACO</name>
<organism evidence="4 5">
    <name type="scientific">Secundilactobacillus pentosiphilus</name>
    <dbReference type="NCBI Taxonomy" id="1714682"/>
    <lineage>
        <taxon>Bacteria</taxon>
        <taxon>Bacillati</taxon>
        <taxon>Bacillota</taxon>
        <taxon>Bacilli</taxon>
        <taxon>Lactobacillales</taxon>
        <taxon>Lactobacillaceae</taxon>
        <taxon>Secundilactobacillus</taxon>
    </lineage>
</organism>
<protein>
    <submittedName>
        <fullName evidence="4">Uncharacterized protein</fullName>
    </submittedName>
</protein>
<feature type="compositionally biased region" description="Gly residues" evidence="2">
    <location>
        <begin position="701"/>
        <end position="713"/>
    </location>
</feature>
<dbReference type="EMBL" id="BCMH01000002">
    <property type="protein sequence ID" value="GAX02831.1"/>
    <property type="molecule type" value="Genomic_DNA"/>
</dbReference>
<keyword evidence="5" id="KW-1185">Reference proteome</keyword>
<dbReference type="Proteomes" id="UP000198430">
    <property type="component" value="Unassembled WGS sequence"/>
</dbReference>
<feature type="transmembrane region" description="Helical" evidence="3">
    <location>
        <begin position="33"/>
        <end position="53"/>
    </location>
</feature>
<feature type="compositionally biased region" description="Polar residues" evidence="2">
    <location>
        <begin position="111"/>
        <end position="137"/>
    </location>
</feature>
<feature type="compositionally biased region" description="Low complexity" evidence="2">
    <location>
        <begin position="778"/>
        <end position="789"/>
    </location>
</feature>
<feature type="compositionally biased region" description="Polar residues" evidence="2">
    <location>
        <begin position="60"/>
        <end position="81"/>
    </location>
</feature>
<evidence type="ECO:0000256" key="1">
    <source>
        <dbReference type="ARBA" id="ARBA00022729"/>
    </source>
</evidence>
<reference evidence="4 5" key="1">
    <citation type="submission" date="2015-11" db="EMBL/GenBank/DDBJ databases">
        <title>Draft genome sequences of new species of the genus Lactobacillus isolated from orchardgrass silage.</title>
        <authorList>
            <person name="Tohno M."/>
            <person name="Tanizawa Y."/>
            <person name="Arita M."/>
        </authorList>
    </citation>
    <scope>NUCLEOTIDE SEQUENCE [LARGE SCALE GENOMIC DNA]</scope>
    <source>
        <strain evidence="4 5">IWT140</strain>
    </source>
</reference>
<dbReference type="Pfam" id="PF19258">
    <property type="entry name" value="KxYKxGKxW_sig"/>
    <property type="match status" value="1"/>
</dbReference>
<evidence type="ECO:0000313" key="5">
    <source>
        <dbReference type="Proteomes" id="UP000198430"/>
    </source>
</evidence>
<feature type="region of interest" description="Disordered" evidence="2">
    <location>
        <begin position="778"/>
        <end position="797"/>
    </location>
</feature>
<feature type="compositionally biased region" description="Low complexity" evidence="2">
    <location>
        <begin position="688"/>
        <end position="700"/>
    </location>
</feature>
<dbReference type="RefSeq" id="WP_089087824.1">
    <property type="nucleotide sequence ID" value="NZ_BCMH01000002.1"/>
</dbReference>
<sequence>MERDYRKVSKNNGLKCQEKNNLHYRMYKCGRNWLFAGLFSLTVFGATTLTGHADEVTPVTQSNETATVSDKGTTASAVTLKSSSDSTGANTSSVASTVASDASQSNQNSQGVEASSTRGTQAATSATSQSVKTTNLGDASDTDIASAKQSAAKNYATTGQPQEITAVSADSTPANSEDITTASQLATAKTPSGDPVASVDGQSYYYSGTSTTLNIVKHYANGPLAGWSSSPSGAVPLTMPGVPVINASTIFAQFPVTKLSGGADAAAVLQSQGFGRAVEYLYNPQGDIVTQQLPVHVESVTYADGSAVDINHLKFSDTIPGRIQNDFQALPNTVYAFLTVDLEADGENYRTVKTVTIPIADQKPVINAAQGLTMTQRANSADITTLLGATATDAEDGPLDVSVTDTNLKQDTPGVYKVILSATDKNGVTTTTTSTVTVTAKPEIVIPVQYEDEATGATVHPETDAVTNYDTAGAINTYLVDGYTLTSEVLNMSDTSGKAKSVVADFTTNKLNYYSDLNGQGEVVATQSLNDLTSDKWAAMGINQSKAGTIYLGYGDSPKDIVSGYNTANSIGSIKFLYTKDATTTPTDDAQTKTAVPDAVSVTPDNYYDNTKTGTPTGGDDQFKTAVPDAISVTPDNYYDNTKTDTSTGEGVYVKKAVPEGVSVTWNEYYDNTKTNTPTGGPQVKTEVPTGTNTTVPDGNPGNGTGTSTGVDGGTATTAAGDTGSATNGGNGLTTNAAGDTSSQQSAGMVPTSEAGNGGASTIHGAVAGGTATGTINGNGLANGNGEATQNTLPQTNESSASTLVMLGVGMTIMEATLAYGVTRRKRHGSDHESLY</sequence>
<dbReference type="InterPro" id="IPR013783">
    <property type="entry name" value="Ig-like_fold"/>
</dbReference>
<feature type="region of interest" description="Disordered" evidence="2">
    <location>
        <begin position="672"/>
        <end position="766"/>
    </location>
</feature>
<comment type="caution">
    <text evidence="4">The sequence shown here is derived from an EMBL/GenBank/DDBJ whole genome shotgun (WGS) entry which is preliminary data.</text>
</comment>
<proteinExistence type="predicted"/>
<dbReference type="InterPro" id="IPR035986">
    <property type="entry name" value="PKD_dom_sf"/>
</dbReference>
<feature type="compositionally biased region" description="Low complexity" evidence="2">
    <location>
        <begin position="82"/>
        <end position="110"/>
    </location>
</feature>
<keyword evidence="1" id="KW-0732">Signal</keyword>
<evidence type="ECO:0000313" key="4">
    <source>
        <dbReference type="EMBL" id="GAX02831.1"/>
    </source>
</evidence>
<evidence type="ECO:0000256" key="3">
    <source>
        <dbReference type="SAM" id="Phobius"/>
    </source>
</evidence>
<dbReference type="Gene3D" id="2.60.40.10">
    <property type="entry name" value="Immunoglobulins"/>
    <property type="match status" value="1"/>
</dbReference>